<dbReference type="SUPFAM" id="SSF63817">
    <property type="entry name" value="Sortase"/>
    <property type="match status" value="1"/>
</dbReference>
<gene>
    <name evidence="3" type="ORF">HC031_13345</name>
</gene>
<dbReference type="CDD" id="cd05829">
    <property type="entry name" value="Sortase_F"/>
    <property type="match status" value="1"/>
</dbReference>
<keyword evidence="4" id="KW-1185">Reference proteome</keyword>
<sequence>MVSGSRRLTLDTLAALLAVGGVILVVVGGRPPADQWRGTADAAARLGPPGPPAGAATRPAAGGAVGRAAAVSASAGPAPLGPSVPVRLDIPAIGLSTPLMALGRNADGTIAVPPLRHDAPAGWYRYLATPGEVGPAVILGHVDTARDGPAVFYRLRDLRSGDTVTVRRLDGSTAVFTVTRTAQYSKLAFPTEAVYGAVDRPALRLITCGGTFDPINRQYRSNIVVYATLTASTPG</sequence>
<dbReference type="Proteomes" id="UP000722989">
    <property type="component" value="Unassembled WGS sequence"/>
</dbReference>
<dbReference type="InterPro" id="IPR023365">
    <property type="entry name" value="Sortase_dom-sf"/>
</dbReference>
<protein>
    <submittedName>
        <fullName evidence="3">Class F sortase</fullName>
    </submittedName>
</protein>
<dbReference type="RefSeq" id="WP_167925585.1">
    <property type="nucleotide sequence ID" value="NZ_JAATVY010000007.1"/>
</dbReference>
<dbReference type="EMBL" id="JAATVY010000007">
    <property type="protein sequence ID" value="NJC70691.1"/>
    <property type="molecule type" value="Genomic_DNA"/>
</dbReference>
<evidence type="ECO:0000313" key="3">
    <source>
        <dbReference type="EMBL" id="NJC70691.1"/>
    </source>
</evidence>
<feature type="region of interest" description="Disordered" evidence="2">
    <location>
        <begin position="41"/>
        <end position="61"/>
    </location>
</feature>
<organism evidence="3 4">
    <name type="scientific">Planosporangium thailandense</name>
    <dbReference type="NCBI Taxonomy" id="765197"/>
    <lineage>
        <taxon>Bacteria</taxon>
        <taxon>Bacillati</taxon>
        <taxon>Actinomycetota</taxon>
        <taxon>Actinomycetes</taxon>
        <taxon>Micromonosporales</taxon>
        <taxon>Micromonosporaceae</taxon>
        <taxon>Planosporangium</taxon>
    </lineage>
</organism>
<reference evidence="3 4" key="1">
    <citation type="submission" date="2020-03" db="EMBL/GenBank/DDBJ databases">
        <title>WGS of the type strain of Planosporangium spp.</title>
        <authorList>
            <person name="Thawai C."/>
        </authorList>
    </citation>
    <scope>NUCLEOTIDE SEQUENCE [LARGE SCALE GENOMIC DNA]</scope>
    <source>
        <strain evidence="3 4">TBRC 5610</strain>
    </source>
</reference>
<evidence type="ECO:0000256" key="1">
    <source>
        <dbReference type="ARBA" id="ARBA00022801"/>
    </source>
</evidence>
<evidence type="ECO:0000313" key="4">
    <source>
        <dbReference type="Proteomes" id="UP000722989"/>
    </source>
</evidence>
<name>A0ABX0XXX0_9ACTN</name>
<dbReference type="Gene3D" id="2.40.260.10">
    <property type="entry name" value="Sortase"/>
    <property type="match status" value="1"/>
</dbReference>
<dbReference type="NCBIfam" id="NF033748">
    <property type="entry name" value="class_F_sortase"/>
    <property type="match status" value="1"/>
</dbReference>
<dbReference type="InterPro" id="IPR005754">
    <property type="entry name" value="Sortase"/>
</dbReference>
<accession>A0ABX0XXX0</accession>
<evidence type="ECO:0000256" key="2">
    <source>
        <dbReference type="SAM" id="MobiDB-lite"/>
    </source>
</evidence>
<dbReference type="Pfam" id="PF04203">
    <property type="entry name" value="Sortase"/>
    <property type="match status" value="1"/>
</dbReference>
<proteinExistence type="predicted"/>
<comment type="caution">
    <text evidence="3">The sequence shown here is derived from an EMBL/GenBank/DDBJ whole genome shotgun (WGS) entry which is preliminary data.</text>
</comment>
<dbReference type="InterPro" id="IPR042001">
    <property type="entry name" value="Sortase_F"/>
</dbReference>
<feature type="compositionally biased region" description="Low complexity" evidence="2">
    <location>
        <begin position="42"/>
        <end position="61"/>
    </location>
</feature>
<keyword evidence="1" id="KW-0378">Hydrolase</keyword>